<evidence type="ECO:0000313" key="3">
    <source>
        <dbReference type="Ensembl" id="ENSLCNP00005029993.1"/>
    </source>
</evidence>
<evidence type="ECO:0000259" key="2">
    <source>
        <dbReference type="Pfam" id="PF15487"/>
    </source>
</evidence>
<reference evidence="3" key="2">
    <citation type="submission" date="2025-09" db="UniProtKB">
        <authorList>
            <consortium name="Ensembl"/>
        </authorList>
    </citation>
    <scope>IDENTIFICATION</scope>
</reference>
<dbReference type="GO" id="GO:0097677">
    <property type="term" value="F:STAT family protein binding"/>
    <property type="evidence" value="ECO:0007669"/>
    <property type="project" value="TreeGrafter"/>
</dbReference>
<dbReference type="PANTHER" id="PTHR31980">
    <property type="entry name" value="PROTEIN FAM220A"/>
    <property type="match status" value="1"/>
</dbReference>
<proteinExistence type="predicted"/>
<evidence type="ECO:0000256" key="1">
    <source>
        <dbReference type="SAM" id="MobiDB-lite"/>
    </source>
</evidence>
<dbReference type="Ensembl" id="ENSLCNT00005033473.1">
    <property type="protein sequence ID" value="ENSLCNP00005029993.1"/>
    <property type="gene ID" value="ENSLCNG00005019529.1"/>
</dbReference>
<dbReference type="Pfam" id="PF15487">
    <property type="entry name" value="FAM220"/>
    <property type="match status" value="1"/>
</dbReference>
<organism evidence="3 4">
    <name type="scientific">Lynx canadensis</name>
    <name type="common">Canada lynx</name>
    <name type="synonym">Felis canadensis</name>
    <dbReference type="NCBI Taxonomy" id="61383"/>
    <lineage>
        <taxon>Eukaryota</taxon>
        <taxon>Metazoa</taxon>
        <taxon>Chordata</taxon>
        <taxon>Craniata</taxon>
        <taxon>Vertebrata</taxon>
        <taxon>Euteleostomi</taxon>
        <taxon>Mammalia</taxon>
        <taxon>Eutheria</taxon>
        <taxon>Laurasiatheria</taxon>
        <taxon>Carnivora</taxon>
        <taxon>Feliformia</taxon>
        <taxon>Felidae</taxon>
        <taxon>Felinae</taxon>
        <taxon>Lynx</taxon>
    </lineage>
</organism>
<dbReference type="PANTHER" id="PTHR31980:SF1">
    <property type="entry name" value="PROTEIN FAM220A"/>
    <property type="match status" value="1"/>
</dbReference>
<dbReference type="InterPro" id="IPR040355">
    <property type="entry name" value="FAM220A"/>
</dbReference>
<dbReference type="Proteomes" id="UP000472241">
    <property type="component" value="Unplaced"/>
</dbReference>
<sequence length="259" mass="27032">MRDRVGALGTRPGKVKGAGGDSDKLPCGLEGAQGESPCPSSRTHMPVDDVDGTSQNEELSTEVKNALSEVSLSLHSGNKALPCLKESLRRSSAPAAAQSKTVDLSCAPAGEHCAGVSCWGGGALARGWPGGGPRAGDSHRGWCHKGEPWGPGLPCLQKRSEVGISEEDPPSALLEGRGSESELSCLRLFRSTLLSACPEVLLTDETECVFLGCSKPVFSEQTEYKKTLSRVRSPSADLQTTVGLLALPALEVANPFGHS</sequence>
<name>A0A667IWT2_LYNCA</name>
<feature type="domain" description="SIPAR" evidence="2">
    <location>
        <begin position="19"/>
        <end position="250"/>
    </location>
</feature>
<dbReference type="InterPro" id="IPR029155">
    <property type="entry name" value="SIPAR"/>
</dbReference>
<accession>A0A667IWT2</accession>
<evidence type="ECO:0000313" key="4">
    <source>
        <dbReference type="Proteomes" id="UP000472241"/>
    </source>
</evidence>
<dbReference type="AlphaFoldDB" id="A0A667IWT2"/>
<feature type="region of interest" description="Disordered" evidence="1">
    <location>
        <begin position="1"/>
        <end position="53"/>
    </location>
</feature>
<keyword evidence="4" id="KW-1185">Reference proteome</keyword>
<dbReference type="GO" id="GO:0000122">
    <property type="term" value="P:negative regulation of transcription by RNA polymerase II"/>
    <property type="evidence" value="ECO:0007669"/>
    <property type="project" value="TreeGrafter"/>
</dbReference>
<protein>
    <submittedName>
        <fullName evidence="3">Family with sequence similarity 220 member A</fullName>
    </submittedName>
</protein>
<reference evidence="3" key="1">
    <citation type="submission" date="2025-08" db="UniProtKB">
        <authorList>
            <consortium name="Ensembl"/>
        </authorList>
    </citation>
    <scope>IDENTIFICATION</scope>
</reference>
<dbReference type="GO" id="GO:0005634">
    <property type="term" value="C:nucleus"/>
    <property type="evidence" value="ECO:0007669"/>
    <property type="project" value="TreeGrafter"/>
</dbReference>